<dbReference type="SUPFAM" id="SSF48008">
    <property type="entry name" value="GntR ligand-binding domain-like"/>
    <property type="match status" value="1"/>
</dbReference>
<accession>A0A9W7KQ45</accession>
<evidence type="ECO:0000256" key="4">
    <source>
        <dbReference type="SAM" id="MobiDB-lite"/>
    </source>
</evidence>
<keyword evidence="2" id="KW-0238">DNA-binding</keyword>
<dbReference type="CDD" id="cd07377">
    <property type="entry name" value="WHTH_GntR"/>
    <property type="match status" value="1"/>
</dbReference>
<dbReference type="SUPFAM" id="SSF46785">
    <property type="entry name" value="Winged helix' DNA-binding domain"/>
    <property type="match status" value="1"/>
</dbReference>
<dbReference type="SMART" id="SM00895">
    <property type="entry name" value="FCD"/>
    <property type="match status" value="1"/>
</dbReference>
<dbReference type="InterPro" id="IPR008920">
    <property type="entry name" value="TF_FadR/GntR_C"/>
</dbReference>
<evidence type="ECO:0000256" key="2">
    <source>
        <dbReference type="ARBA" id="ARBA00023125"/>
    </source>
</evidence>
<evidence type="ECO:0000256" key="3">
    <source>
        <dbReference type="ARBA" id="ARBA00023163"/>
    </source>
</evidence>
<dbReference type="RefSeq" id="WP_149471350.1">
    <property type="nucleotide sequence ID" value="NZ_QOKW01000024.1"/>
</dbReference>
<dbReference type="Pfam" id="PF07729">
    <property type="entry name" value="FCD"/>
    <property type="match status" value="1"/>
</dbReference>
<dbReference type="Gene3D" id="1.20.120.530">
    <property type="entry name" value="GntR ligand-binding domain-like"/>
    <property type="match status" value="1"/>
</dbReference>
<dbReference type="InterPro" id="IPR036390">
    <property type="entry name" value="WH_DNA-bd_sf"/>
</dbReference>
<sequence>MPSDTLTAAAPPRQRRLATVRPAQRSASPIYRDLRNDILSMRRRPGEPIAEARIAEAYGVSRTPVHEAVLRLADEGLIDVFPQSGTYVALIPIAALPEAGVIRKALEEATVRMAAARATASHVARLRAALEGQRELCAADDRDGFHEADESFHALLADIAGFPGFWALVRQVKVQVDRCRRLTLPVPGQMAKVIAEHEAIVDAIAAHDQEASVLALGAHLDGLGLTIDDLRAVAPLCFTDRPAGAGRQTLPWF</sequence>
<dbReference type="AlphaFoldDB" id="A0A9W7KQ45"/>
<organism evidence="6 7">
    <name type="scientific">Roseomonas genomospecies 6</name>
    <dbReference type="NCBI Taxonomy" id="214106"/>
    <lineage>
        <taxon>Bacteria</taxon>
        <taxon>Pseudomonadati</taxon>
        <taxon>Pseudomonadota</taxon>
        <taxon>Alphaproteobacteria</taxon>
        <taxon>Acetobacterales</taxon>
        <taxon>Roseomonadaceae</taxon>
        <taxon>Roseomonas</taxon>
    </lineage>
</organism>
<keyword evidence="7" id="KW-1185">Reference proteome</keyword>
<dbReference type="SMART" id="SM00345">
    <property type="entry name" value="HTH_GNTR"/>
    <property type="match status" value="1"/>
</dbReference>
<evidence type="ECO:0000313" key="7">
    <source>
        <dbReference type="Proteomes" id="UP000480854"/>
    </source>
</evidence>
<proteinExistence type="predicted"/>
<feature type="region of interest" description="Disordered" evidence="4">
    <location>
        <begin position="1"/>
        <end position="22"/>
    </location>
</feature>
<feature type="domain" description="HTH gntR-type" evidence="5">
    <location>
        <begin position="24"/>
        <end position="91"/>
    </location>
</feature>
<dbReference type="Gene3D" id="1.10.10.10">
    <property type="entry name" value="Winged helix-like DNA-binding domain superfamily/Winged helix DNA-binding domain"/>
    <property type="match status" value="1"/>
</dbReference>
<dbReference type="InterPro" id="IPR000524">
    <property type="entry name" value="Tscrpt_reg_HTH_GntR"/>
</dbReference>
<evidence type="ECO:0000256" key="1">
    <source>
        <dbReference type="ARBA" id="ARBA00023015"/>
    </source>
</evidence>
<comment type="caution">
    <text evidence="6">The sequence shown here is derived from an EMBL/GenBank/DDBJ whole genome shotgun (WGS) entry which is preliminary data.</text>
</comment>
<dbReference type="OrthoDB" id="9788098at2"/>
<dbReference type="GO" id="GO:0003677">
    <property type="term" value="F:DNA binding"/>
    <property type="evidence" value="ECO:0007669"/>
    <property type="project" value="UniProtKB-KW"/>
</dbReference>
<dbReference type="EMBL" id="QOKW01000024">
    <property type="protein sequence ID" value="KAA0677420.1"/>
    <property type="molecule type" value="Genomic_DNA"/>
</dbReference>
<dbReference type="PANTHER" id="PTHR43537:SF45">
    <property type="entry name" value="GNTR FAMILY REGULATORY PROTEIN"/>
    <property type="match status" value="1"/>
</dbReference>
<evidence type="ECO:0000313" key="6">
    <source>
        <dbReference type="EMBL" id="KAA0677420.1"/>
    </source>
</evidence>
<protein>
    <submittedName>
        <fullName evidence="6">GntR family transcriptional regulator</fullName>
    </submittedName>
</protein>
<dbReference type="Pfam" id="PF00392">
    <property type="entry name" value="GntR"/>
    <property type="match status" value="1"/>
</dbReference>
<dbReference type="PANTHER" id="PTHR43537">
    <property type="entry name" value="TRANSCRIPTIONAL REGULATOR, GNTR FAMILY"/>
    <property type="match status" value="1"/>
</dbReference>
<name>A0A9W7KQ45_9PROT</name>
<dbReference type="InterPro" id="IPR036388">
    <property type="entry name" value="WH-like_DNA-bd_sf"/>
</dbReference>
<keyword evidence="3" id="KW-0804">Transcription</keyword>
<dbReference type="InterPro" id="IPR011711">
    <property type="entry name" value="GntR_C"/>
</dbReference>
<evidence type="ECO:0000259" key="5">
    <source>
        <dbReference type="PROSITE" id="PS50949"/>
    </source>
</evidence>
<dbReference type="Proteomes" id="UP000480854">
    <property type="component" value="Unassembled WGS sequence"/>
</dbReference>
<dbReference type="GO" id="GO:0003700">
    <property type="term" value="F:DNA-binding transcription factor activity"/>
    <property type="evidence" value="ECO:0007669"/>
    <property type="project" value="InterPro"/>
</dbReference>
<dbReference type="PROSITE" id="PS50949">
    <property type="entry name" value="HTH_GNTR"/>
    <property type="match status" value="1"/>
</dbReference>
<gene>
    <name evidence="6" type="ORF">DS843_23950</name>
</gene>
<keyword evidence="1" id="KW-0805">Transcription regulation</keyword>
<reference evidence="6 7" key="1">
    <citation type="submission" date="2018-07" db="EMBL/GenBank/DDBJ databases">
        <title>Genome sequence of Azospirillum sp. ATCC 49961.</title>
        <authorList>
            <person name="Sant'Anna F.H."/>
            <person name="Baldani J.I."/>
            <person name="Zilli J.E."/>
            <person name="Reis V.M."/>
            <person name="Hartmann A."/>
            <person name="Cruz L."/>
            <person name="de Souza E.M."/>
            <person name="de Oliveira Pedrosa F."/>
            <person name="Passaglia L.M.P."/>
        </authorList>
    </citation>
    <scope>NUCLEOTIDE SEQUENCE [LARGE SCALE GENOMIC DNA]</scope>
    <source>
        <strain evidence="6 7">ATCC 49961</strain>
    </source>
</reference>